<protein>
    <submittedName>
        <fullName evidence="4">Glycosyltransferase involved in cell wall bisynthesis</fullName>
    </submittedName>
</protein>
<sequence length="343" mass="39066">MKLLVTACQVPFMHGGADYHIDGVTDALRRAGHQVEQVRFPFKFNPTRSIEELMAHCEQQDFSEFNGLQIDKVISLQFPGYGVRHPDHRVWVMHQHRAVYELFDQQPDKRQLEAFKQQVTDYDTRVLARASRLFANSANVASRLRQFNGLNALPLYHPPHGAEHFYCADDWEYIFYPSRLETLKRQSLLIEAAQYLRSPVRILLGGSGGQEAQYRALIEKLGVQDRVHLIGRFSEAEKYTLYARSLGVFFGPYDEDYGYITLEAMLSGKPVITCTDSGGPLEFVREGETGYVREPEPEQIAEAIERLYADKQAAAAMGAAGRESYSQHNISWQQVVNSLLTDN</sequence>
<evidence type="ECO:0000313" key="5">
    <source>
        <dbReference type="Proteomes" id="UP000186895"/>
    </source>
</evidence>
<dbReference type="InterPro" id="IPR001296">
    <property type="entry name" value="Glyco_trans_1"/>
</dbReference>
<keyword evidence="2 4" id="KW-0808">Transferase</keyword>
<evidence type="ECO:0000256" key="1">
    <source>
        <dbReference type="ARBA" id="ARBA00022676"/>
    </source>
</evidence>
<dbReference type="eggNOG" id="COG0438">
    <property type="taxonomic scope" value="Bacteria"/>
</dbReference>
<evidence type="ECO:0000259" key="3">
    <source>
        <dbReference type="Pfam" id="PF00534"/>
    </source>
</evidence>
<dbReference type="AlphaFoldDB" id="A0A1N6WC88"/>
<dbReference type="Proteomes" id="UP000186895">
    <property type="component" value="Unassembled WGS sequence"/>
</dbReference>
<dbReference type="STRING" id="49186.SAMN05421647_11078"/>
<dbReference type="PANTHER" id="PTHR12526:SF510">
    <property type="entry name" value="D-INOSITOL 3-PHOSPHATE GLYCOSYLTRANSFERASE"/>
    <property type="match status" value="1"/>
</dbReference>
<dbReference type="CDD" id="cd03801">
    <property type="entry name" value="GT4_PimA-like"/>
    <property type="match status" value="1"/>
</dbReference>
<dbReference type="PANTHER" id="PTHR12526">
    <property type="entry name" value="GLYCOSYLTRANSFERASE"/>
    <property type="match status" value="1"/>
</dbReference>
<feature type="domain" description="Glycosyl transferase family 1" evidence="3">
    <location>
        <begin position="172"/>
        <end position="323"/>
    </location>
</feature>
<reference evidence="4 5" key="1">
    <citation type="submission" date="2017-01" db="EMBL/GenBank/DDBJ databases">
        <authorList>
            <person name="Mah S.A."/>
            <person name="Swanson W.J."/>
            <person name="Moy G.W."/>
            <person name="Vacquier V.D."/>
        </authorList>
    </citation>
    <scope>NUCLEOTIDE SEQUENCE [LARGE SCALE GENOMIC DNA]</scope>
    <source>
        <strain evidence="4 5">DSM 7027</strain>
    </source>
</reference>
<gene>
    <name evidence="4" type="ORF">SAMN05421647_11078</name>
</gene>
<organism evidence="4 5">
    <name type="scientific">Marinobacterium stanieri</name>
    <dbReference type="NCBI Taxonomy" id="49186"/>
    <lineage>
        <taxon>Bacteria</taxon>
        <taxon>Pseudomonadati</taxon>
        <taxon>Pseudomonadota</taxon>
        <taxon>Gammaproteobacteria</taxon>
        <taxon>Oceanospirillales</taxon>
        <taxon>Oceanospirillaceae</taxon>
        <taxon>Marinobacterium</taxon>
    </lineage>
</organism>
<name>A0A1N6WC88_9GAMM</name>
<proteinExistence type="predicted"/>
<dbReference type="Gene3D" id="3.40.50.2000">
    <property type="entry name" value="Glycogen Phosphorylase B"/>
    <property type="match status" value="1"/>
</dbReference>
<dbReference type="Pfam" id="PF00534">
    <property type="entry name" value="Glycos_transf_1"/>
    <property type="match status" value="1"/>
</dbReference>
<evidence type="ECO:0000256" key="2">
    <source>
        <dbReference type="ARBA" id="ARBA00022679"/>
    </source>
</evidence>
<accession>A0A1N6WC88</accession>
<keyword evidence="1" id="KW-0328">Glycosyltransferase</keyword>
<dbReference type="EMBL" id="FTMN01000010">
    <property type="protein sequence ID" value="SIQ87576.1"/>
    <property type="molecule type" value="Genomic_DNA"/>
</dbReference>
<dbReference type="SUPFAM" id="SSF53756">
    <property type="entry name" value="UDP-Glycosyltransferase/glycogen phosphorylase"/>
    <property type="match status" value="1"/>
</dbReference>
<keyword evidence="5" id="KW-1185">Reference proteome</keyword>
<dbReference type="RefSeq" id="WP_076465272.1">
    <property type="nucleotide sequence ID" value="NZ_FTMN01000010.1"/>
</dbReference>
<dbReference type="GO" id="GO:1901135">
    <property type="term" value="P:carbohydrate derivative metabolic process"/>
    <property type="evidence" value="ECO:0007669"/>
    <property type="project" value="UniProtKB-ARBA"/>
</dbReference>
<evidence type="ECO:0000313" key="4">
    <source>
        <dbReference type="EMBL" id="SIQ87576.1"/>
    </source>
</evidence>
<dbReference type="GO" id="GO:0016757">
    <property type="term" value="F:glycosyltransferase activity"/>
    <property type="evidence" value="ECO:0007669"/>
    <property type="project" value="UniProtKB-KW"/>
</dbReference>